<evidence type="ECO:0000313" key="1">
    <source>
        <dbReference type="EMBL" id="CAD9517302.1"/>
    </source>
</evidence>
<dbReference type="AlphaFoldDB" id="A0A7S2N351"/>
<protein>
    <submittedName>
        <fullName evidence="1">Uncharacterized protein</fullName>
    </submittedName>
</protein>
<organism evidence="1">
    <name type="scientific">Haptolina brevifila</name>
    <dbReference type="NCBI Taxonomy" id="156173"/>
    <lineage>
        <taxon>Eukaryota</taxon>
        <taxon>Haptista</taxon>
        <taxon>Haptophyta</taxon>
        <taxon>Prymnesiophyceae</taxon>
        <taxon>Prymnesiales</taxon>
        <taxon>Prymnesiaceae</taxon>
        <taxon>Haptolina</taxon>
    </lineage>
</organism>
<sequence>MAYTFKDDGSSLTYYREYNKEVGTGDKTLVGNWVEERALRDAVETGRYKLWCDPTPNPKAPQQTYTKFTTRPDTLATEKRTVVHSDHTPSAEFITSNQVPDPGYRVYVNQGKGAREAMLEARAWELARSQEVPQPQLPPQYQSTYLQDYTGKDLPPAESMGRRVMMNQNMEDIKGAGDGLFRKELDLVSRHLVVEQTEGDFNQTFTMHGTKPARSFGKDADFSTPISIYQKGEAKD</sequence>
<gene>
    <name evidence="1" type="ORF">CBRE1094_LOCUS33465</name>
</gene>
<reference evidence="1" key="1">
    <citation type="submission" date="2021-01" db="EMBL/GenBank/DDBJ databases">
        <authorList>
            <person name="Corre E."/>
            <person name="Pelletier E."/>
            <person name="Niang G."/>
            <person name="Scheremetjew M."/>
            <person name="Finn R."/>
            <person name="Kale V."/>
            <person name="Holt S."/>
            <person name="Cochrane G."/>
            <person name="Meng A."/>
            <person name="Brown T."/>
            <person name="Cohen L."/>
        </authorList>
    </citation>
    <scope>NUCLEOTIDE SEQUENCE</scope>
    <source>
        <strain evidence="1">UTEX LB 985</strain>
    </source>
</reference>
<accession>A0A7S2N351</accession>
<name>A0A7S2N351_9EUKA</name>
<proteinExistence type="predicted"/>
<dbReference type="EMBL" id="HBGU01061533">
    <property type="protein sequence ID" value="CAD9517302.1"/>
    <property type="molecule type" value="Transcribed_RNA"/>
</dbReference>